<evidence type="ECO:0008006" key="5">
    <source>
        <dbReference type="Google" id="ProtNLM"/>
    </source>
</evidence>
<keyword evidence="2" id="KW-0812">Transmembrane</keyword>
<dbReference type="Proteomes" id="UP000263486">
    <property type="component" value="Unassembled WGS sequence"/>
</dbReference>
<keyword evidence="4" id="KW-1185">Reference proteome</keyword>
<dbReference type="EMBL" id="QUAJ01000011">
    <property type="protein sequence ID" value="REI41295.1"/>
    <property type="molecule type" value="Genomic_DNA"/>
</dbReference>
<sequence length="73" mass="8565">MFKDKEKGSMEDLISKKEKLRREDEELKKLIDETKFEKNDAKALIIAALTTIVPVVLIACLLFYLLIKFIFKF</sequence>
<proteinExistence type="predicted"/>
<name>A0ABX9KH46_9FUSO</name>
<keyword evidence="2" id="KW-0472">Membrane</keyword>
<evidence type="ECO:0000256" key="1">
    <source>
        <dbReference type="SAM" id="Coils"/>
    </source>
</evidence>
<feature type="transmembrane region" description="Helical" evidence="2">
    <location>
        <begin position="43"/>
        <end position="67"/>
    </location>
</feature>
<organism evidence="3 4">
    <name type="scientific">Psychrilyobacter piezotolerans</name>
    <dbReference type="NCBI Taxonomy" id="2293438"/>
    <lineage>
        <taxon>Bacteria</taxon>
        <taxon>Fusobacteriati</taxon>
        <taxon>Fusobacteriota</taxon>
        <taxon>Fusobacteriia</taxon>
        <taxon>Fusobacteriales</taxon>
        <taxon>Fusobacteriaceae</taxon>
        <taxon>Psychrilyobacter</taxon>
    </lineage>
</organism>
<evidence type="ECO:0000313" key="4">
    <source>
        <dbReference type="Proteomes" id="UP000263486"/>
    </source>
</evidence>
<gene>
    <name evidence="3" type="ORF">DYH56_07640</name>
</gene>
<reference evidence="3 4" key="1">
    <citation type="submission" date="2018-08" db="EMBL/GenBank/DDBJ databases">
        <title>Draft genome sequence of Psychrilyobacter sp. strain SD5 isolated from Black Sea water.</title>
        <authorList>
            <person name="Yadav S."/>
            <person name="Villanueva L."/>
            <person name="Damste J.S.S."/>
        </authorList>
    </citation>
    <scope>NUCLEOTIDE SEQUENCE [LARGE SCALE GENOMIC DNA]</scope>
    <source>
        <strain evidence="3 4">SD5</strain>
    </source>
</reference>
<comment type="caution">
    <text evidence="3">The sequence shown here is derived from an EMBL/GenBank/DDBJ whole genome shotgun (WGS) entry which is preliminary data.</text>
</comment>
<keyword evidence="1" id="KW-0175">Coiled coil</keyword>
<accession>A0ABX9KH46</accession>
<protein>
    <recommendedName>
        <fullName evidence="5">Phage protein</fullName>
    </recommendedName>
</protein>
<keyword evidence="2" id="KW-1133">Transmembrane helix</keyword>
<feature type="coiled-coil region" evidence="1">
    <location>
        <begin position="3"/>
        <end position="40"/>
    </location>
</feature>
<evidence type="ECO:0000256" key="2">
    <source>
        <dbReference type="SAM" id="Phobius"/>
    </source>
</evidence>
<dbReference type="RefSeq" id="WP_114642272.1">
    <property type="nucleotide sequence ID" value="NZ_JAACIO010000012.1"/>
</dbReference>
<evidence type="ECO:0000313" key="3">
    <source>
        <dbReference type="EMBL" id="REI41295.1"/>
    </source>
</evidence>